<accession>A0ABR3Q890</accession>
<name>A0ABR3Q890_9TREE</name>
<feature type="region of interest" description="Disordered" evidence="1">
    <location>
        <begin position="1"/>
        <end position="28"/>
    </location>
</feature>
<dbReference type="Proteomes" id="UP001565368">
    <property type="component" value="Unassembled WGS sequence"/>
</dbReference>
<keyword evidence="3" id="KW-1185">Reference proteome</keyword>
<evidence type="ECO:0000313" key="2">
    <source>
        <dbReference type="EMBL" id="KAL1410553.1"/>
    </source>
</evidence>
<comment type="caution">
    <text evidence="2">The sequence shown here is derived from an EMBL/GenBank/DDBJ whole genome shotgun (WGS) entry which is preliminary data.</text>
</comment>
<proteinExistence type="predicted"/>
<protein>
    <recommendedName>
        <fullName evidence="4">F-box domain-containing protein</fullName>
    </recommendedName>
</protein>
<dbReference type="EMBL" id="JBBXJM010000003">
    <property type="protein sequence ID" value="KAL1410553.1"/>
    <property type="molecule type" value="Genomic_DNA"/>
</dbReference>
<evidence type="ECO:0008006" key="4">
    <source>
        <dbReference type="Google" id="ProtNLM"/>
    </source>
</evidence>
<dbReference type="RefSeq" id="XP_069210497.1">
    <property type="nucleotide sequence ID" value="XM_069353079.1"/>
</dbReference>
<dbReference type="GeneID" id="95985609"/>
<evidence type="ECO:0000313" key="3">
    <source>
        <dbReference type="Proteomes" id="UP001565368"/>
    </source>
</evidence>
<gene>
    <name evidence="2" type="ORF">Q8F55_004566</name>
</gene>
<reference evidence="2 3" key="1">
    <citation type="submission" date="2023-08" db="EMBL/GenBank/DDBJ databases">
        <title>Annotated Genome Sequence of Vanrija albida AlHP1.</title>
        <authorList>
            <person name="Herzog R."/>
        </authorList>
    </citation>
    <scope>NUCLEOTIDE SEQUENCE [LARGE SCALE GENOMIC DNA]</scope>
    <source>
        <strain evidence="2 3">AlHP1</strain>
    </source>
</reference>
<sequence>MSDAEASSPRPRKRPRVDASPPRTTLDDGAFPHLLDQIITYAPLSTLYTLRRTSKSLQARVDAVLFAHVRLSLNAADEDADGEPYGVIVSPGAEGADARLPGFWARTSQWWSFALALSRPEDSRTEPARDVLADMLPPQRAAQLASWAQSLRHVRTLDAEVGGIAAAWIALHVPKLATLRVFADEKGLYPARLAEAGTIVVFPPSQPSLETALGAAYAPGRRHKAARTLPLGARRVVYHVKFAVAPDPVLVWDWPAGYAPEEEVLVFSESAPNIVPGEFFVCQAVMRHGVARRYPKLAGEVARRLRRGVRVVMVDFDAVDGIWLQFQPGSMREQLVASVLEQLGEEREADLVLVPGDKEALVAEKLVWMSGAEWRAGLRDEERELFAVPERVTDLLKRVRDKNHAEDKLSTMIINTLRHEIPGAHAFDA</sequence>
<evidence type="ECO:0000256" key="1">
    <source>
        <dbReference type="SAM" id="MobiDB-lite"/>
    </source>
</evidence>
<organism evidence="2 3">
    <name type="scientific">Vanrija albida</name>
    <dbReference type="NCBI Taxonomy" id="181172"/>
    <lineage>
        <taxon>Eukaryota</taxon>
        <taxon>Fungi</taxon>
        <taxon>Dikarya</taxon>
        <taxon>Basidiomycota</taxon>
        <taxon>Agaricomycotina</taxon>
        <taxon>Tremellomycetes</taxon>
        <taxon>Trichosporonales</taxon>
        <taxon>Trichosporonaceae</taxon>
        <taxon>Vanrija</taxon>
    </lineage>
</organism>